<evidence type="ECO:0000313" key="3">
    <source>
        <dbReference type="Proteomes" id="UP000199441"/>
    </source>
</evidence>
<dbReference type="STRING" id="670155.SAMN04488001_2096"/>
<evidence type="ECO:0000313" key="2">
    <source>
        <dbReference type="EMBL" id="SDW95847.1"/>
    </source>
</evidence>
<gene>
    <name evidence="2" type="ORF">SAMN04488001_2096</name>
</gene>
<dbReference type="AlphaFoldDB" id="A0A1H2XSQ3"/>
<dbReference type="OrthoDB" id="7173339at2"/>
<keyword evidence="1" id="KW-0472">Membrane</keyword>
<keyword evidence="3" id="KW-1185">Reference proteome</keyword>
<protein>
    <recommendedName>
        <fullName evidence="4">Tetratricopeptide repeat-like domain-containing protein</fullName>
    </recommendedName>
</protein>
<feature type="transmembrane region" description="Helical" evidence="1">
    <location>
        <begin position="27"/>
        <end position="44"/>
    </location>
</feature>
<evidence type="ECO:0000256" key="1">
    <source>
        <dbReference type="SAM" id="Phobius"/>
    </source>
</evidence>
<dbReference type="EMBL" id="FNOI01000003">
    <property type="protein sequence ID" value="SDW95847.1"/>
    <property type="molecule type" value="Genomic_DNA"/>
</dbReference>
<sequence length="216" mass="22560">MSQTDSFIEEVTEEVRRDRLFTLIKKWGWVAVLAVLLIVGGAAYNEYRKATVKAEAEAFGDTLLAGIDADDAGATLGKIEAANPQQAAIAGHLAAADALAGDNAEFGIQQLDTVIGTEGAPAVYTELAQLKRALALPPETPLEERRAAFEALAVPGAPFQPLAEEQLALIAAETGDTDTAVEILRGVLASAKITPGLQRRASELIVALGGELASAQ</sequence>
<organism evidence="2 3">
    <name type="scientific">Litoreibacter albidus</name>
    <dbReference type="NCBI Taxonomy" id="670155"/>
    <lineage>
        <taxon>Bacteria</taxon>
        <taxon>Pseudomonadati</taxon>
        <taxon>Pseudomonadota</taxon>
        <taxon>Alphaproteobacteria</taxon>
        <taxon>Rhodobacterales</taxon>
        <taxon>Roseobacteraceae</taxon>
        <taxon>Litoreibacter</taxon>
    </lineage>
</organism>
<accession>A0A1H2XSQ3</accession>
<name>A0A1H2XSQ3_9RHOB</name>
<keyword evidence="1" id="KW-1133">Transmembrane helix</keyword>
<keyword evidence="1" id="KW-0812">Transmembrane</keyword>
<evidence type="ECO:0008006" key="4">
    <source>
        <dbReference type="Google" id="ProtNLM"/>
    </source>
</evidence>
<proteinExistence type="predicted"/>
<reference evidence="3" key="1">
    <citation type="submission" date="2016-10" db="EMBL/GenBank/DDBJ databases">
        <authorList>
            <person name="Varghese N."/>
            <person name="Submissions S."/>
        </authorList>
    </citation>
    <scope>NUCLEOTIDE SEQUENCE [LARGE SCALE GENOMIC DNA]</scope>
    <source>
        <strain evidence="3">DSM 26922</strain>
    </source>
</reference>
<dbReference type="RefSeq" id="WP_089946873.1">
    <property type="nucleotide sequence ID" value="NZ_FNOI01000003.1"/>
</dbReference>
<dbReference type="Proteomes" id="UP000199441">
    <property type="component" value="Unassembled WGS sequence"/>
</dbReference>